<accession>H0UMZ2</accession>
<feature type="binding site" evidence="6">
    <location>
        <position position="255"/>
    </location>
    <ligand>
        <name>Mg(2+)</name>
        <dbReference type="ChEBI" id="CHEBI:18420"/>
        <label>1</label>
    </ligand>
</feature>
<evidence type="ECO:0000313" key="10">
    <source>
        <dbReference type="Proteomes" id="UP000005730"/>
    </source>
</evidence>
<keyword evidence="4 6" id="KW-0460">Magnesium</keyword>
<keyword evidence="2 6" id="KW-0479">Metal-binding</keyword>
<dbReference type="SUPFAM" id="SSF56219">
    <property type="entry name" value="DNase I-like"/>
    <property type="match status" value="1"/>
</dbReference>
<dbReference type="InterPro" id="IPR037493">
    <property type="entry name" value="ExoIII-like"/>
</dbReference>
<dbReference type="Proteomes" id="UP000005730">
    <property type="component" value="Chromosome"/>
</dbReference>
<proteinExistence type="inferred from homology"/>
<dbReference type="PROSITE" id="PS51435">
    <property type="entry name" value="AP_NUCLEASE_F1_4"/>
    <property type="match status" value="1"/>
</dbReference>
<evidence type="ECO:0000259" key="8">
    <source>
        <dbReference type="Pfam" id="PF03372"/>
    </source>
</evidence>
<dbReference type="EMBL" id="CM001377">
    <property type="protein sequence ID" value="EHM09271.1"/>
    <property type="molecule type" value="Genomic_DNA"/>
</dbReference>
<name>H0UMZ2_9BACT</name>
<feature type="site" description="Transition state stabilizer" evidence="7">
    <location>
        <position position="155"/>
    </location>
</feature>
<feature type="binding site" evidence="6">
    <location>
        <position position="10"/>
    </location>
    <ligand>
        <name>Mg(2+)</name>
        <dbReference type="ChEBI" id="CHEBI:18420"/>
        <label>1</label>
    </ligand>
</feature>
<feature type="binding site" evidence="6">
    <location>
        <position position="153"/>
    </location>
    <ligand>
        <name>Mg(2+)</name>
        <dbReference type="ChEBI" id="CHEBI:18420"/>
        <label>1</label>
    </ligand>
</feature>
<evidence type="ECO:0000256" key="5">
    <source>
        <dbReference type="PIRSR" id="PIRSR604808-1"/>
    </source>
</evidence>
<keyword evidence="3" id="KW-0378">Hydrolase</keyword>
<feature type="site" description="Important for catalytic activity" evidence="7">
    <location>
        <position position="225"/>
    </location>
</feature>
<evidence type="ECO:0000256" key="4">
    <source>
        <dbReference type="ARBA" id="ARBA00022842"/>
    </source>
</evidence>
<evidence type="ECO:0000256" key="6">
    <source>
        <dbReference type="PIRSR" id="PIRSR604808-2"/>
    </source>
</evidence>
<evidence type="ECO:0000256" key="7">
    <source>
        <dbReference type="PIRSR" id="PIRSR604808-3"/>
    </source>
</evidence>
<dbReference type="AlphaFoldDB" id="H0UMZ2"/>
<protein>
    <submittedName>
        <fullName evidence="9">Exodeoxyribonuclease III</fullName>
    </submittedName>
</protein>
<feature type="active site" evidence="5">
    <location>
        <position position="112"/>
    </location>
</feature>
<dbReference type="PANTHER" id="PTHR43250">
    <property type="entry name" value="EXODEOXYRIBONUCLEASE III"/>
    <property type="match status" value="1"/>
</dbReference>
<dbReference type="NCBIfam" id="TIGR00195">
    <property type="entry name" value="exoDNase_III"/>
    <property type="match status" value="1"/>
</dbReference>
<comment type="similarity">
    <text evidence="1">Belongs to the DNA repair enzymes AP/ExoA family.</text>
</comment>
<evidence type="ECO:0000313" key="9">
    <source>
        <dbReference type="EMBL" id="EHM09271.1"/>
    </source>
</evidence>
<feature type="active site" description="Proton acceptor" evidence="5">
    <location>
        <position position="255"/>
    </location>
</feature>
<reference evidence="9 10" key="1">
    <citation type="submission" date="2011-10" db="EMBL/GenBank/DDBJ databases">
        <title>The Noncontiguous Finished genome of Thermanaerovibrio velox DSM 12556.</title>
        <authorList>
            <consortium name="US DOE Joint Genome Institute (JGI-PGF)"/>
            <person name="Lucas S."/>
            <person name="Copeland A."/>
            <person name="Lapidus A."/>
            <person name="Glavina del Rio T."/>
            <person name="Dalin E."/>
            <person name="Tice H."/>
            <person name="Bruce D."/>
            <person name="Goodwin L."/>
            <person name="Pitluck S."/>
            <person name="Peters L."/>
            <person name="Mikhailova N."/>
            <person name="Teshima H."/>
            <person name="Kyrpides N."/>
            <person name="Mavromatis K."/>
            <person name="Ivanova N."/>
            <person name="Markowitz V."/>
            <person name="Cheng J.-F."/>
            <person name="Hugenholtz P."/>
            <person name="Woyke T."/>
            <person name="Wu D."/>
            <person name="Spring S."/>
            <person name="Brambilla E.-M."/>
            <person name="Klenk H.-P."/>
            <person name="Eisen J.A."/>
        </authorList>
    </citation>
    <scope>NUCLEOTIDE SEQUENCE [LARGE SCALE GENOMIC DNA]</scope>
    <source>
        <strain evidence="9 10">DSM 12556</strain>
    </source>
</reference>
<dbReference type="InterPro" id="IPR004808">
    <property type="entry name" value="AP_endonuc_1"/>
</dbReference>
<dbReference type="PANTHER" id="PTHR43250:SF2">
    <property type="entry name" value="EXODEOXYRIBONUCLEASE III"/>
    <property type="match status" value="1"/>
</dbReference>
<dbReference type="Pfam" id="PF03372">
    <property type="entry name" value="Exo_endo_phos"/>
    <property type="match status" value="1"/>
</dbReference>
<dbReference type="Gene3D" id="3.60.10.10">
    <property type="entry name" value="Endonuclease/exonuclease/phosphatase"/>
    <property type="match status" value="1"/>
</dbReference>
<feature type="binding site" evidence="6">
    <location>
        <position position="37"/>
    </location>
    <ligand>
        <name>Mg(2+)</name>
        <dbReference type="ChEBI" id="CHEBI:18420"/>
        <label>1</label>
    </ligand>
</feature>
<dbReference type="InterPro" id="IPR036691">
    <property type="entry name" value="Endo/exonu/phosph_ase_sf"/>
</dbReference>
<feature type="domain" description="Endonuclease/exonuclease/phosphatase" evidence="8">
    <location>
        <begin position="7"/>
        <end position="255"/>
    </location>
</feature>
<feature type="binding site" evidence="6">
    <location>
        <position position="155"/>
    </location>
    <ligand>
        <name>Mg(2+)</name>
        <dbReference type="ChEBI" id="CHEBI:18420"/>
        <label>1</label>
    </ligand>
</feature>
<dbReference type="GO" id="GO:0008311">
    <property type="term" value="F:double-stranded DNA 3'-5' DNA exonuclease activity"/>
    <property type="evidence" value="ECO:0007669"/>
    <property type="project" value="InterPro"/>
</dbReference>
<dbReference type="STRING" id="926567.TheveDRAFT_0083"/>
<dbReference type="CDD" id="cd09086">
    <property type="entry name" value="ExoIII-like_AP-endo"/>
    <property type="match status" value="1"/>
</dbReference>
<dbReference type="GO" id="GO:0046872">
    <property type="term" value="F:metal ion binding"/>
    <property type="evidence" value="ECO:0007669"/>
    <property type="project" value="UniProtKB-KW"/>
</dbReference>
<keyword evidence="10" id="KW-1185">Reference proteome</keyword>
<dbReference type="eggNOG" id="COG0708">
    <property type="taxonomic scope" value="Bacteria"/>
</dbReference>
<evidence type="ECO:0000256" key="3">
    <source>
        <dbReference type="ARBA" id="ARBA00022801"/>
    </source>
</evidence>
<dbReference type="OrthoDB" id="9803914at2"/>
<sequence length="264" mass="29860">MSIFKVITFNVNSLKARYEVVSLLMGRERPHVLCLQETKVQDRDFPEDLFSSNGYRVFYRGMKSYNGVAVAVLEDLGEVEGHFFGFPGGGEETDDARLAVVRVGGIWVVNCYVPQGKEVEHPDYLYKLRFLQRLRDLVGELKVGGAEVLVVGDLNVAPAPLDVTHPENKVNHVCFHQDVRRAFEELLSVGLRDLFRLHRPGEGEFSFWDYRVKGALERNIGWRIDHILGTGGLAERSLDAVVLREYRAMERPSDHGPVMGVFKG</sequence>
<dbReference type="HOGENOM" id="CLU_027539_0_1_0"/>
<feature type="binding site" evidence="6">
    <location>
        <position position="254"/>
    </location>
    <ligand>
        <name>Mg(2+)</name>
        <dbReference type="ChEBI" id="CHEBI:18420"/>
        <label>1</label>
    </ligand>
</feature>
<comment type="cofactor">
    <cofactor evidence="6">
        <name>Mg(2+)</name>
        <dbReference type="ChEBI" id="CHEBI:18420"/>
    </cofactor>
    <cofactor evidence="6">
        <name>Mn(2+)</name>
        <dbReference type="ChEBI" id="CHEBI:29035"/>
    </cofactor>
    <text evidence="6">Probably binds two magnesium or manganese ions per subunit.</text>
</comment>
<dbReference type="NCBIfam" id="TIGR00633">
    <property type="entry name" value="xth"/>
    <property type="match status" value="1"/>
</dbReference>
<keyword evidence="6" id="KW-0464">Manganese</keyword>
<evidence type="ECO:0000256" key="2">
    <source>
        <dbReference type="ARBA" id="ARBA00022723"/>
    </source>
</evidence>
<dbReference type="InterPro" id="IPR005135">
    <property type="entry name" value="Endo/exonuclease/phosphatase"/>
</dbReference>
<evidence type="ECO:0000256" key="1">
    <source>
        <dbReference type="ARBA" id="ARBA00007092"/>
    </source>
</evidence>
<gene>
    <name evidence="9" type="ORF">TheveDRAFT_0083</name>
</gene>
<dbReference type="GO" id="GO:0006281">
    <property type="term" value="P:DNA repair"/>
    <property type="evidence" value="ECO:0007669"/>
    <property type="project" value="InterPro"/>
</dbReference>
<organism evidence="9 10">
    <name type="scientific">Thermanaerovibrio velox DSM 12556</name>
    <dbReference type="NCBI Taxonomy" id="926567"/>
    <lineage>
        <taxon>Bacteria</taxon>
        <taxon>Thermotogati</taxon>
        <taxon>Synergistota</taxon>
        <taxon>Synergistia</taxon>
        <taxon>Synergistales</taxon>
        <taxon>Synergistaceae</taxon>
        <taxon>Thermanaerovibrio</taxon>
    </lineage>
</organism>
<feature type="active site" description="Proton donor/acceptor" evidence="5">
    <location>
        <position position="153"/>
    </location>
</feature>
<feature type="site" description="Interaction with DNA substrate" evidence="7">
    <location>
        <position position="255"/>
    </location>
</feature>